<comment type="similarity">
    <text evidence="1">Belongs to the phD/YefM antitoxin family.</text>
</comment>
<sequence>MKTIDKSEITDNFLEILEQIQSEGEEVLVTEDSQPILKISPYQKSPTTAELFGELRGKVQYFEDLTQPTVEEWQES</sequence>
<evidence type="ECO:0000256" key="1">
    <source>
        <dbReference type="ARBA" id="ARBA00009981"/>
    </source>
</evidence>
<evidence type="ECO:0000313" key="2">
    <source>
        <dbReference type="EMBL" id="USR91861.1"/>
    </source>
</evidence>
<dbReference type="InterPro" id="IPR036165">
    <property type="entry name" value="YefM-like_sf"/>
</dbReference>
<keyword evidence="3" id="KW-1185">Reference proteome</keyword>
<dbReference type="RefSeq" id="WP_068787985.1">
    <property type="nucleotide sequence ID" value="NZ_CP098611.1"/>
</dbReference>
<name>A0ABY5ASH8_9CYAN</name>
<dbReference type="EMBL" id="CP098611">
    <property type="protein sequence ID" value="USR91861.1"/>
    <property type="molecule type" value="Genomic_DNA"/>
</dbReference>
<proteinExistence type="inferred from homology"/>
<evidence type="ECO:0000313" key="3">
    <source>
        <dbReference type="Proteomes" id="UP001056708"/>
    </source>
</evidence>
<dbReference type="SUPFAM" id="SSF143120">
    <property type="entry name" value="YefM-like"/>
    <property type="match status" value="1"/>
</dbReference>
<organism evidence="2 3">
    <name type="scientific">Phormidium yuhuli AB48</name>
    <dbReference type="NCBI Taxonomy" id="2940671"/>
    <lineage>
        <taxon>Bacteria</taxon>
        <taxon>Bacillati</taxon>
        <taxon>Cyanobacteriota</taxon>
        <taxon>Cyanophyceae</taxon>
        <taxon>Oscillatoriophycideae</taxon>
        <taxon>Oscillatoriales</taxon>
        <taxon>Oscillatoriaceae</taxon>
        <taxon>Phormidium</taxon>
        <taxon>Phormidium yuhuli</taxon>
    </lineage>
</organism>
<accession>A0ABY5ASH8</accession>
<gene>
    <name evidence="2" type="ORF">NEA10_03790</name>
</gene>
<reference evidence="2" key="1">
    <citation type="submission" date="2022-06" db="EMBL/GenBank/DDBJ databases">
        <title>Genome sequence of Phormidium yuhuli AB48 isolated from an industrial photobioreactor environment.</title>
        <authorList>
            <person name="Qiu Y."/>
            <person name="Noonan A.J.C."/>
            <person name="Dofher K."/>
            <person name="Koch M."/>
            <person name="Kieft B."/>
            <person name="Lin X."/>
            <person name="Ziels R.M."/>
            <person name="Hallam S.J."/>
        </authorList>
    </citation>
    <scope>NUCLEOTIDE SEQUENCE</scope>
    <source>
        <strain evidence="2">AB48</strain>
    </source>
</reference>
<dbReference type="Proteomes" id="UP001056708">
    <property type="component" value="Chromosome"/>
</dbReference>
<protein>
    <submittedName>
        <fullName evidence="2">Prevent-host-death protein</fullName>
    </submittedName>
</protein>